<dbReference type="Gene3D" id="3.40.50.1820">
    <property type="entry name" value="alpha/beta hydrolase"/>
    <property type="match status" value="1"/>
</dbReference>
<dbReference type="Proteomes" id="UP000584670">
    <property type="component" value="Unassembled WGS sequence"/>
</dbReference>
<evidence type="ECO:0008006" key="3">
    <source>
        <dbReference type="Google" id="ProtNLM"/>
    </source>
</evidence>
<proteinExistence type="predicted"/>
<gene>
    <name evidence="1" type="ORF">H4N64_19745</name>
</gene>
<dbReference type="InterPro" id="IPR029058">
    <property type="entry name" value="AB_hydrolase_fold"/>
</dbReference>
<dbReference type="EMBL" id="JACMSF010000020">
    <property type="protein sequence ID" value="MBC2903814.1"/>
    <property type="molecule type" value="Genomic_DNA"/>
</dbReference>
<dbReference type="SUPFAM" id="SSF53474">
    <property type="entry name" value="alpha/beta-Hydrolases"/>
    <property type="match status" value="1"/>
</dbReference>
<evidence type="ECO:0000313" key="2">
    <source>
        <dbReference type="Proteomes" id="UP000584670"/>
    </source>
</evidence>
<protein>
    <recommendedName>
        <fullName evidence="3">Alpha/beta hydrolase</fullName>
    </recommendedName>
</protein>
<comment type="caution">
    <text evidence="1">The sequence shown here is derived from an EMBL/GenBank/DDBJ whole genome shotgun (WGS) entry which is preliminary data.</text>
</comment>
<keyword evidence="2" id="KW-1185">Reference proteome</keyword>
<reference evidence="1 2" key="1">
    <citation type="submission" date="2020-08" db="EMBL/GenBank/DDBJ databases">
        <title>Streptomyces sp. PSKA01 genome sequencing and assembly.</title>
        <authorList>
            <person name="Mandal S."/>
            <person name="Maiti P.K."/>
            <person name="Das P."/>
        </authorList>
    </citation>
    <scope>NUCLEOTIDE SEQUENCE [LARGE SCALE GENOMIC DNA]</scope>
    <source>
        <strain evidence="1 2">PSKA01</strain>
    </source>
</reference>
<accession>A0A7X1J516</accession>
<organism evidence="1 2">
    <name type="scientific">Streptomyces cupreus</name>
    <dbReference type="NCBI Taxonomy" id="2759956"/>
    <lineage>
        <taxon>Bacteria</taxon>
        <taxon>Bacillati</taxon>
        <taxon>Actinomycetota</taxon>
        <taxon>Actinomycetes</taxon>
        <taxon>Kitasatosporales</taxon>
        <taxon>Streptomycetaceae</taxon>
        <taxon>Streptomyces</taxon>
    </lineage>
</organism>
<dbReference type="RefSeq" id="WP_186283697.1">
    <property type="nucleotide sequence ID" value="NZ_JACMSF010000020.1"/>
</dbReference>
<evidence type="ECO:0000313" key="1">
    <source>
        <dbReference type="EMBL" id="MBC2903814.1"/>
    </source>
</evidence>
<sequence length="402" mass="42995">MSTLLFVHGTGVRRPACTEMLTLLRATMPGHTRVEECYWGDCFGVPDGVGTAALPGAEPVETYADAQSVPTDDLDDDDRAALTWGLLYENPLTPLRRTEDSAFGGMVADRTGPQVARRLKALAAEPPEALAALLDDARVKEEFAASVTAVLDSTEGQEAVALGLRPGELPSALATAVIAHLLGVAQHRGTPVLWSTGQRDEAVRAITTALGGVPRSALDRAALRASWWTARRFGVLGRVEKNRAELMTGVHPKLGDVLKYLARGHRLRAFIRDRLAELGPADGPVVLLGHSLGGIAAVDLLIEEEAGGVDHLVTVGTQAAHLHEIGALPSLDPGKPLPEHFPAWTNFYDKRDLLGFAAAAVFPRRVDDIEINTNEPFPAAHSAYFAHPGFQRRLAGILRDGA</sequence>
<dbReference type="AlphaFoldDB" id="A0A7X1J516"/>
<name>A0A7X1J516_9ACTN</name>